<reference evidence="1 2" key="1">
    <citation type="journal article" date="2013" name="Genome Biol. Evol.">
        <title>Genomes of Stigonematalean cyanobacteria (subsection V) and the evolution of oxygenic photosynthesis from prokaryotes to plastids.</title>
        <authorList>
            <person name="Dagan T."/>
            <person name="Roettger M."/>
            <person name="Stucken K."/>
            <person name="Landan G."/>
            <person name="Koch R."/>
            <person name="Major P."/>
            <person name="Gould S.B."/>
            <person name="Goremykin V.V."/>
            <person name="Rippka R."/>
            <person name="Tandeau de Marsac N."/>
            <person name="Gugger M."/>
            <person name="Lockhart P.J."/>
            <person name="Allen J.F."/>
            <person name="Brune I."/>
            <person name="Maus I."/>
            <person name="Puhler A."/>
            <person name="Martin W.F."/>
        </authorList>
    </citation>
    <scope>NUCLEOTIDE SEQUENCE [LARGE SCALE GENOMIC DNA]</scope>
    <source>
        <strain evidence="1 2">PCC 7110</strain>
    </source>
</reference>
<dbReference type="InterPro" id="IPR011050">
    <property type="entry name" value="Pectin_lyase_fold/virulence"/>
</dbReference>
<evidence type="ECO:0000313" key="2">
    <source>
        <dbReference type="Proteomes" id="UP000076925"/>
    </source>
</evidence>
<organism evidence="1 2">
    <name type="scientific">Scytonema hofmannii PCC 7110</name>
    <dbReference type="NCBI Taxonomy" id="128403"/>
    <lineage>
        <taxon>Bacteria</taxon>
        <taxon>Bacillati</taxon>
        <taxon>Cyanobacteriota</taxon>
        <taxon>Cyanophyceae</taxon>
        <taxon>Nostocales</taxon>
        <taxon>Scytonemataceae</taxon>
        <taxon>Scytonema</taxon>
    </lineage>
</organism>
<name>A0A139X1F8_9CYAN</name>
<dbReference type="InterPro" id="IPR012334">
    <property type="entry name" value="Pectin_lyas_fold"/>
</dbReference>
<evidence type="ECO:0008006" key="3">
    <source>
        <dbReference type="Google" id="ProtNLM"/>
    </source>
</evidence>
<dbReference type="Proteomes" id="UP000076925">
    <property type="component" value="Unassembled WGS sequence"/>
</dbReference>
<evidence type="ECO:0000313" key="1">
    <source>
        <dbReference type="EMBL" id="KYC38462.1"/>
    </source>
</evidence>
<comment type="caution">
    <text evidence="1">The sequence shown here is derived from an EMBL/GenBank/DDBJ whole genome shotgun (WGS) entry which is preliminary data.</text>
</comment>
<gene>
    <name evidence="1" type="ORF">WA1_35285</name>
</gene>
<dbReference type="Gene3D" id="2.160.20.10">
    <property type="entry name" value="Single-stranded right-handed beta-helix, Pectin lyase-like"/>
    <property type="match status" value="1"/>
</dbReference>
<dbReference type="STRING" id="128403.WA1_35285"/>
<proteinExistence type="predicted"/>
<accession>A0A139X1F8</accession>
<dbReference type="RefSeq" id="WP_017745945.1">
    <property type="nucleotide sequence ID" value="NZ_KQ976354.1"/>
</dbReference>
<dbReference type="EMBL" id="ANNX02000040">
    <property type="protein sequence ID" value="KYC38462.1"/>
    <property type="molecule type" value="Genomic_DNA"/>
</dbReference>
<keyword evidence="2" id="KW-1185">Reference proteome</keyword>
<sequence>MFTKSWLSWFWQSGLVGLLTLMGVGEGAFGGVESKTLAQSNQTSSVGTVVTVNGNVFEITGGTTVGVQTGAVGNGGHITLQTGSVSLFGGGQLNANMFGQGKAGNISIQATDAVSLRNAFVFSNLGPGGEGQGGDIRLSARSLSLTDGTQLVASSGGRGNAGNIFCLMENLF</sequence>
<protein>
    <recommendedName>
        <fullName evidence="3">Filamentous haemagglutinin FhaB/tRNA nuclease CdiA-like TPS domain-containing protein</fullName>
    </recommendedName>
</protein>
<dbReference type="AlphaFoldDB" id="A0A139X1F8"/>
<dbReference type="SUPFAM" id="SSF51126">
    <property type="entry name" value="Pectin lyase-like"/>
    <property type="match status" value="1"/>
</dbReference>